<feature type="region of interest" description="Disordered" evidence="1">
    <location>
        <begin position="231"/>
        <end position="273"/>
    </location>
</feature>
<feature type="compositionally biased region" description="Pro residues" evidence="1">
    <location>
        <begin position="241"/>
        <end position="254"/>
    </location>
</feature>
<evidence type="ECO:0000313" key="2">
    <source>
        <dbReference type="EMBL" id="CAG9817575.1"/>
    </source>
</evidence>
<name>A0A9N9SCE8_PHACE</name>
<accession>A0A9N9SCE8</accession>
<dbReference type="OrthoDB" id="2146116at2759"/>
<evidence type="ECO:0000313" key="3">
    <source>
        <dbReference type="Proteomes" id="UP001153737"/>
    </source>
</evidence>
<protein>
    <submittedName>
        <fullName evidence="2">Uncharacterized protein</fullName>
    </submittedName>
</protein>
<organism evidence="2 3">
    <name type="scientific">Phaedon cochleariae</name>
    <name type="common">Mustard beetle</name>
    <dbReference type="NCBI Taxonomy" id="80249"/>
    <lineage>
        <taxon>Eukaryota</taxon>
        <taxon>Metazoa</taxon>
        <taxon>Ecdysozoa</taxon>
        <taxon>Arthropoda</taxon>
        <taxon>Hexapoda</taxon>
        <taxon>Insecta</taxon>
        <taxon>Pterygota</taxon>
        <taxon>Neoptera</taxon>
        <taxon>Endopterygota</taxon>
        <taxon>Coleoptera</taxon>
        <taxon>Polyphaga</taxon>
        <taxon>Cucujiformia</taxon>
        <taxon>Chrysomeloidea</taxon>
        <taxon>Chrysomelidae</taxon>
        <taxon>Chrysomelinae</taxon>
        <taxon>Chrysomelini</taxon>
        <taxon>Phaedon</taxon>
    </lineage>
</organism>
<gene>
    <name evidence="2" type="ORF">PHAECO_LOCUS5121</name>
</gene>
<keyword evidence="3" id="KW-1185">Reference proteome</keyword>
<evidence type="ECO:0000256" key="1">
    <source>
        <dbReference type="SAM" id="MobiDB-lite"/>
    </source>
</evidence>
<sequence>MRNQRNSRFFFGRYAFERSNCERFVERYQNLGSLDRYHHGHGAVDRYPRQATSTDRYEKDRGGDRYAGQVEKYQAEQEDTTQVVFAAPDRRRTASKPEIFKSRDRERCEQYEHRFQQYYHDRYGYHHHHHHQQDRFPAIPCPERYKDRYRTYDSQPYHANAHNNERYLPPNAHVPVERYVPEPYHQQYHGYKQYPPVGAASPLGAANGDPYMRRDLAFHYRLPLPYASGQYQRGRYSGHPAPHPPPSVPTPQPINPASVGVAPAPSCRHAAAPGGGPSVEYVGASGGRHVCATPPPPRGGVAGVGGADAGLGVGEGCCARRTQGGVTVTVW</sequence>
<dbReference type="EMBL" id="OU896722">
    <property type="protein sequence ID" value="CAG9817575.1"/>
    <property type="molecule type" value="Genomic_DNA"/>
</dbReference>
<reference evidence="2" key="2">
    <citation type="submission" date="2022-10" db="EMBL/GenBank/DDBJ databases">
        <authorList>
            <consortium name="ENA_rothamsted_submissions"/>
            <consortium name="culmorum"/>
            <person name="King R."/>
        </authorList>
    </citation>
    <scope>NUCLEOTIDE SEQUENCE</scope>
</reference>
<proteinExistence type="predicted"/>
<dbReference type="Proteomes" id="UP001153737">
    <property type="component" value="Chromosome 16"/>
</dbReference>
<dbReference type="AlphaFoldDB" id="A0A9N9SCE8"/>
<reference evidence="2" key="1">
    <citation type="submission" date="2022-01" db="EMBL/GenBank/DDBJ databases">
        <authorList>
            <person name="King R."/>
        </authorList>
    </citation>
    <scope>NUCLEOTIDE SEQUENCE</scope>
</reference>